<comment type="similarity">
    <text evidence="2 5">Belongs to the RecX family.</text>
</comment>
<feature type="domain" description="RecX third three-helical" evidence="8">
    <location>
        <begin position="317"/>
        <end position="361"/>
    </location>
</feature>
<proteinExistence type="inferred from homology"/>
<evidence type="ECO:0000259" key="9">
    <source>
        <dbReference type="Pfam" id="PF21982"/>
    </source>
</evidence>
<accession>A0A7Z2VHU0</accession>
<dbReference type="InterPro" id="IPR053925">
    <property type="entry name" value="RecX_HTH_3rd"/>
</dbReference>
<dbReference type="InterPro" id="IPR003783">
    <property type="entry name" value="Regulatory_RecX"/>
</dbReference>
<dbReference type="EMBL" id="CP051680">
    <property type="protein sequence ID" value="QJD83304.1"/>
    <property type="molecule type" value="Genomic_DNA"/>
</dbReference>
<dbReference type="InterPro" id="IPR053924">
    <property type="entry name" value="RecX_HTH_2nd"/>
</dbReference>
<protein>
    <recommendedName>
        <fullName evidence="3 5">Regulatory protein RecX</fullName>
    </recommendedName>
</protein>
<dbReference type="GO" id="GO:0006282">
    <property type="term" value="P:regulation of DNA repair"/>
    <property type="evidence" value="ECO:0007669"/>
    <property type="project" value="UniProtKB-UniRule"/>
</dbReference>
<dbReference type="InterPro" id="IPR053926">
    <property type="entry name" value="RecX_HTH_1st"/>
</dbReference>
<feature type="compositionally biased region" description="Basic and acidic residues" evidence="6">
    <location>
        <begin position="8"/>
        <end position="20"/>
    </location>
</feature>
<dbReference type="Proteomes" id="UP000502248">
    <property type="component" value="Chromosome"/>
</dbReference>
<name>A0A7Z2VHU0_9BACL</name>
<dbReference type="AlphaFoldDB" id="A0A7Z2VHU0"/>
<dbReference type="InterPro" id="IPR036388">
    <property type="entry name" value="WH-like_DNA-bd_sf"/>
</dbReference>
<evidence type="ECO:0000256" key="3">
    <source>
        <dbReference type="ARBA" id="ARBA00018111"/>
    </source>
</evidence>
<dbReference type="Pfam" id="PF21982">
    <property type="entry name" value="RecX_HTH1"/>
    <property type="match status" value="1"/>
</dbReference>
<dbReference type="KEGG" id="cheb:HH215_09045"/>
<dbReference type="Gene3D" id="1.10.10.10">
    <property type="entry name" value="Winged helix-like DNA-binding domain superfamily/Winged helix DNA-binding domain"/>
    <property type="match status" value="3"/>
</dbReference>
<dbReference type="PANTHER" id="PTHR33602">
    <property type="entry name" value="REGULATORY PROTEIN RECX FAMILY PROTEIN"/>
    <property type="match status" value="1"/>
</dbReference>
<feature type="region of interest" description="Disordered" evidence="6">
    <location>
        <begin position="1"/>
        <end position="109"/>
    </location>
</feature>
<feature type="compositionally biased region" description="Acidic residues" evidence="6">
    <location>
        <begin position="369"/>
        <end position="390"/>
    </location>
</feature>
<dbReference type="RefSeq" id="WP_169279600.1">
    <property type="nucleotide sequence ID" value="NZ_CP051680.1"/>
</dbReference>
<dbReference type="Pfam" id="PF21981">
    <property type="entry name" value="RecX_HTH3"/>
    <property type="match status" value="1"/>
</dbReference>
<comment type="function">
    <text evidence="5">Modulates RecA activity.</text>
</comment>
<dbReference type="GO" id="GO:0005737">
    <property type="term" value="C:cytoplasm"/>
    <property type="evidence" value="ECO:0007669"/>
    <property type="project" value="UniProtKB-SubCell"/>
</dbReference>
<gene>
    <name evidence="5" type="primary">recX</name>
    <name evidence="10" type="ORF">HH215_09045</name>
</gene>
<feature type="compositionally biased region" description="Polar residues" evidence="6">
    <location>
        <begin position="25"/>
        <end position="74"/>
    </location>
</feature>
<evidence type="ECO:0000256" key="1">
    <source>
        <dbReference type="ARBA" id="ARBA00004496"/>
    </source>
</evidence>
<evidence type="ECO:0000313" key="10">
    <source>
        <dbReference type="EMBL" id="QJD83304.1"/>
    </source>
</evidence>
<keyword evidence="11" id="KW-1185">Reference proteome</keyword>
<evidence type="ECO:0000256" key="6">
    <source>
        <dbReference type="SAM" id="MobiDB-lite"/>
    </source>
</evidence>
<evidence type="ECO:0000256" key="5">
    <source>
        <dbReference type="HAMAP-Rule" id="MF_01114"/>
    </source>
</evidence>
<feature type="region of interest" description="Disordered" evidence="6">
    <location>
        <begin position="359"/>
        <end position="390"/>
    </location>
</feature>
<keyword evidence="4 5" id="KW-0963">Cytoplasm</keyword>
<evidence type="ECO:0000256" key="2">
    <source>
        <dbReference type="ARBA" id="ARBA00009695"/>
    </source>
</evidence>
<sequence>MYGSGRTGRNDEHEVSDKKSGAGRTDSNNRNGDTDIGSNSRNSGTSAGTYNRNSDTEIGSNNRNSGTFGGSNNRKTGKYAGSNYRSGGTKRFGNNARNESSDEDAGNPLKLPVLGAVVVGIESHPKKPHMYWVSVKLELDGSSAEDDARLGIQHESEPMQLSVDWNEEVDALIAGAQSSRGESESLLTVHEDTLVSWRLLKGRRLSAADYETLRQDEQKEDAYRSALLMLERKARTTAELSKALKLKGYVPEVVAACLERLRASRMIDDSSYAKRFTEQRAVGQRKGRMLIRQELLQRGVGREDVNQAIGELDGQIELDSALALARKKWPSVKGNDRERKMKLMSMLMRRGFPSGVVRTAVQQASAESGESDSDAEFGEDYNDGSEYMED</sequence>
<feature type="domain" description="RecX second three-helical" evidence="7">
    <location>
        <begin position="268"/>
        <end position="308"/>
    </location>
</feature>
<comment type="subcellular location">
    <subcellularLocation>
        <location evidence="1 5">Cytoplasm</location>
    </subcellularLocation>
</comment>
<dbReference type="PANTHER" id="PTHR33602:SF1">
    <property type="entry name" value="REGULATORY PROTEIN RECX FAMILY PROTEIN"/>
    <property type="match status" value="1"/>
</dbReference>
<evidence type="ECO:0000313" key="11">
    <source>
        <dbReference type="Proteomes" id="UP000502248"/>
    </source>
</evidence>
<reference evidence="10 11" key="1">
    <citation type="submission" date="2020-04" db="EMBL/GenBank/DDBJ databases">
        <title>Genome sequencing of novel species.</title>
        <authorList>
            <person name="Heo J."/>
            <person name="Kim S.-J."/>
            <person name="Kim J.-S."/>
            <person name="Hong S.-B."/>
            <person name="Kwon S.-W."/>
        </authorList>
    </citation>
    <scope>NUCLEOTIDE SEQUENCE [LARGE SCALE GENOMIC DNA]</scope>
    <source>
        <strain evidence="10 11">MFER-1</strain>
    </source>
</reference>
<organism evidence="10 11">
    <name type="scientific">Cohnella herbarum</name>
    <dbReference type="NCBI Taxonomy" id="2728023"/>
    <lineage>
        <taxon>Bacteria</taxon>
        <taxon>Bacillati</taxon>
        <taxon>Bacillota</taxon>
        <taxon>Bacilli</taxon>
        <taxon>Bacillales</taxon>
        <taxon>Paenibacillaceae</taxon>
        <taxon>Cohnella</taxon>
    </lineage>
</organism>
<dbReference type="HAMAP" id="MF_01114">
    <property type="entry name" value="RecX"/>
    <property type="match status" value="1"/>
</dbReference>
<evidence type="ECO:0000256" key="4">
    <source>
        <dbReference type="ARBA" id="ARBA00022490"/>
    </source>
</evidence>
<dbReference type="Pfam" id="PF02631">
    <property type="entry name" value="RecX_HTH2"/>
    <property type="match status" value="1"/>
</dbReference>
<feature type="domain" description="RecX first three-helical" evidence="9">
    <location>
        <begin position="222"/>
        <end position="261"/>
    </location>
</feature>
<evidence type="ECO:0000259" key="8">
    <source>
        <dbReference type="Pfam" id="PF21981"/>
    </source>
</evidence>
<evidence type="ECO:0000259" key="7">
    <source>
        <dbReference type="Pfam" id="PF02631"/>
    </source>
</evidence>